<protein>
    <submittedName>
        <fullName evidence="2">Uncharacterized protein</fullName>
    </submittedName>
</protein>
<dbReference type="AlphaFoldDB" id="A0A5N6TD77"/>
<reference evidence="2 3" key="1">
    <citation type="submission" date="2019-04" db="EMBL/GenBank/DDBJ databases">
        <title>Friends and foes A comparative genomics study of 23 Aspergillus species from section Flavi.</title>
        <authorList>
            <consortium name="DOE Joint Genome Institute"/>
            <person name="Kjaerbolling I."/>
            <person name="Vesth T."/>
            <person name="Frisvad J.C."/>
            <person name="Nybo J.L."/>
            <person name="Theobald S."/>
            <person name="Kildgaard S."/>
            <person name="Isbrandt T."/>
            <person name="Kuo A."/>
            <person name="Sato A."/>
            <person name="Lyhne E.K."/>
            <person name="Kogle M.E."/>
            <person name="Wiebenga A."/>
            <person name="Kun R.S."/>
            <person name="Lubbers R.J."/>
            <person name="Makela M.R."/>
            <person name="Barry K."/>
            <person name="Chovatia M."/>
            <person name="Clum A."/>
            <person name="Daum C."/>
            <person name="Haridas S."/>
            <person name="He G."/>
            <person name="LaButti K."/>
            <person name="Lipzen A."/>
            <person name="Mondo S."/>
            <person name="Riley R."/>
            <person name="Salamov A."/>
            <person name="Simmons B.A."/>
            <person name="Magnuson J.K."/>
            <person name="Henrissat B."/>
            <person name="Mortensen U.H."/>
            <person name="Larsen T.O."/>
            <person name="Devries R.P."/>
            <person name="Grigoriev I.V."/>
            <person name="Machida M."/>
            <person name="Baker S.E."/>
            <person name="Andersen M.R."/>
        </authorList>
    </citation>
    <scope>NUCLEOTIDE SEQUENCE [LARGE SCALE GENOMIC DNA]</scope>
    <source>
        <strain evidence="2 3">IBT 18842</strain>
    </source>
</reference>
<dbReference type="Proteomes" id="UP000325780">
    <property type="component" value="Unassembled WGS sequence"/>
</dbReference>
<sequence>MPPAQVPMPNTLPSTPEGKRNKRGALSPGFRRSVGGSRRLAGIVTLLRPRKSQRLQSETGASDKLDACGKGSVSSRANLNVTSSKVENHRKKSIRHAFRNNDRINGACETRNTSDRTMISGNSDITSATVCHHPSQRTLTPITVVSRELCQDPFDDLGGTYHILPSSNPFSEPVTTTNSSTRPSSLECSGLRVEGVIDKIENPFTQESYTDLGNSSAVDSSRSISANSTCSFHIDKRTAAVAFNELAIKVQLDPLALCQYDGNGDDHDRTVSTGKPFSAGEDEPTRRRDKVLGRIRTVRSGLHIKPSPAASPKRALRRMKTFAGLSPRAYEMKALRGRTLENLARLGGHSFLDLPVDFAPATLRLPTCFVATISYLKCFAFGVPGVFADIGSPKMAARIYQYFTSQVFSAEKECTGVEVTVRNGEMPLDLVEILGQRASHKVSLQVLSVAGVLKALLAGLPGGILGSVQLYRVLVNICYGRVMERNDRSECAENATSQDNTRIRAIGLAILALASPMRVNLICAVIGLCTMLVYDAERAIELDVVSGLLTMDRLGSAFGPLLTEGQTSDEQDTFCAIEREIENQRVMSMLIDSWRGVSHQLRVWHKRGTVSQRTSVSRTVSCEPLLARTASGNIQLGEAGHEENQLTR</sequence>
<evidence type="ECO:0000313" key="2">
    <source>
        <dbReference type="EMBL" id="KAE8144303.1"/>
    </source>
</evidence>
<organism evidence="2 3">
    <name type="scientific">Aspergillus avenaceus</name>
    <dbReference type="NCBI Taxonomy" id="36643"/>
    <lineage>
        <taxon>Eukaryota</taxon>
        <taxon>Fungi</taxon>
        <taxon>Dikarya</taxon>
        <taxon>Ascomycota</taxon>
        <taxon>Pezizomycotina</taxon>
        <taxon>Eurotiomycetes</taxon>
        <taxon>Eurotiomycetidae</taxon>
        <taxon>Eurotiales</taxon>
        <taxon>Aspergillaceae</taxon>
        <taxon>Aspergillus</taxon>
        <taxon>Aspergillus subgen. Circumdati</taxon>
    </lineage>
</organism>
<proteinExistence type="predicted"/>
<dbReference type="SUPFAM" id="SSF48350">
    <property type="entry name" value="GTPase activation domain, GAP"/>
    <property type="match status" value="1"/>
</dbReference>
<keyword evidence="3" id="KW-1185">Reference proteome</keyword>
<name>A0A5N6TD77_ASPAV</name>
<feature type="region of interest" description="Disordered" evidence="1">
    <location>
        <begin position="1"/>
        <end position="34"/>
    </location>
</feature>
<evidence type="ECO:0000313" key="3">
    <source>
        <dbReference type="Proteomes" id="UP000325780"/>
    </source>
</evidence>
<feature type="region of interest" description="Disordered" evidence="1">
    <location>
        <begin position="168"/>
        <end position="187"/>
    </location>
</feature>
<dbReference type="OrthoDB" id="9994905at2759"/>
<dbReference type="Gene3D" id="1.10.555.10">
    <property type="entry name" value="Rho GTPase activation protein"/>
    <property type="match status" value="1"/>
</dbReference>
<evidence type="ECO:0000256" key="1">
    <source>
        <dbReference type="SAM" id="MobiDB-lite"/>
    </source>
</evidence>
<accession>A0A5N6TD77</accession>
<gene>
    <name evidence="2" type="ORF">BDV25DRAFT_145757</name>
</gene>
<dbReference type="EMBL" id="ML742577">
    <property type="protein sequence ID" value="KAE8144303.1"/>
    <property type="molecule type" value="Genomic_DNA"/>
</dbReference>
<feature type="region of interest" description="Disordered" evidence="1">
    <location>
        <begin position="265"/>
        <end position="286"/>
    </location>
</feature>
<feature type="region of interest" description="Disordered" evidence="1">
    <location>
        <begin position="51"/>
        <end position="73"/>
    </location>
</feature>
<dbReference type="InterPro" id="IPR008936">
    <property type="entry name" value="Rho_GTPase_activation_prot"/>
</dbReference>